<reference evidence="1 2" key="1">
    <citation type="submission" date="2024-01" db="EMBL/GenBank/DDBJ databases">
        <title>The genomes of 5 underutilized Papilionoideae crops provide insights into root nodulation and disease resistanc.</title>
        <authorList>
            <person name="Jiang F."/>
        </authorList>
    </citation>
    <scope>NUCLEOTIDE SEQUENCE [LARGE SCALE GENOMIC DNA]</scope>
    <source>
        <strain evidence="1">JINMINGXINNONG_FW02</strain>
        <tissue evidence="1">Leaves</tissue>
    </source>
</reference>
<dbReference type="Proteomes" id="UP001374584">
    <property type="component" value="Unassembled WGS sequence"/>
</dbReference>
<protein>
    <submittedName>
        <fullName evidence="1">Uncharacterized protein</fullName>
    </submittedName>
</protein>
<sequence length="80" mass="8801">MHAWCEGPKHAPFVARVYIREDDDDAYTRMLEYGNVSVNAICKGKDEEEVGIHGEVGILEVELDTSKGEGTNGNGPTYSQ</sequence>
<keyword evidence="2" id="KW-1185">Reference proteome</keyword>
<organism evidence="1 2">
    <name type="scientific">Phaseolus coccineus</name>
    <name type="common">Scarlet runner bean</name>
    <name type="synonym">Phaseolus multiflorus</name>
    <dbReference type="NCBI Taxonomy" id="3886"/>
    <lineage>
        <taxon>Eukaryota</taxon>
        <taxon>Viridiplantae</taxon>
        <taxon>Streptophyta</taxon>
        <taxon>Embryophyta</taxon>
        <taxon>Tracheophyta</taxon>
        <taxon>Spermatophyta</taxon>
        <taxon>Magnoliopsida</taxon>
        <taxon>eudicotyledons</taxon>
        <taxon>Gunneridae</taxon>
        <taxon>Pentapetalae</taxon>
        <taxon>rosids</taxon>
        <taxon>fabids</taxon>
        <taxon>Fabales</taxon>
        <taxon>Fabaceae</taxon>
        <taxon>Papilionoideae</taxon>
        <taxon>50 kb inversion clade</taxon>
        <taxon>NPAAA clade</taxon>
        <taxon>indigoferoid/millettioid clade</taxon>
        <taxon>Phaseoleae</taxon>
        <taxon>Phaseolus</taxon>
    </lineage>
</organism>
<gene>
    <name evidence="1" type="ORF">VNO80_18583</name>
</gene>
<comment type="caution">
    <text evidence="1">The sequence shown here is derived from an EMBL/GenBank/DDBJ whole genome shotgun (WGS) entry which is preliminary data.</text>
</comment>
<name>A0AAN9MJE1_PHACN</name>
<evidence type="ECO:0000313" key="2">
    <source>
        <dbReference type="Proteomes" id="UP001374584"/>
    </source>
</evidence>
<dbReference type="AlphaFoldDB" id="A0AAN9MJE1"/>
<dbReference type="EMBL" id="JAYMYR010000007">
    <property type="protein sequence ID" value="KAK7353143.1"/>
    <property type="molecule type" value="Genomic_DNA"/>
</dbReference>
<evidence type="ECO:0000313" key="1">
    <source>
        <dbReference type="EMBL" id="KAK7353143.1"/>
    </source>
</evidence>
<accession>A0AAN9MJE1</accession>
<proteinExistence type="predicted"/>